<reference evidence="6" key="1">
    <citation type="submission" date="2019-08" db="EMBL/GenBank/DDBJ databases">
        <title>The genome of the North American firefly Photinus pyralis.</title>
        <authorList>
            <consortium name="Photinus pyralis genome working group"/>
            <person name="Fallon T.R."/>
            <person name="Sander Lower S.E."/>
            <person name="Weng J.-K."/>
        </authorList>
    </citation>
    <scope>NUCLEOTIDE SEQUENCE</scope>
    <source>
        <strain evidence="6">TRF0915ILg1</strain>
        <tissue evidence="6">Whole body</tissue>
    </source>
</reference>
<dbReference type="InterPro" id="IPR005343">
    <property type="entry name" value="Noc2"/>
</dbReference>
<feature type="compositionally biased region" description="Basic and acidic residues" evidence="5">
    <location>
        <begin position="22"/>
        <end position="45"/>
    </location>
</feature>
<organism evidence="6 7">
    <name type="scientific">Ignelater luminosus</name>
    <name type="common">Cucubano</name>
    <name type="synonym">Pyrophorus luminosus</name>
    <dbReference type="NCBI Taxonomy" id="2038154"/>
    <lineage>
        <taxon>Eukaryota</taxon>
        <taxon>Metazoa</taxon>
        <taxon>Ecdysozoa</taxon>
        <taxon>Arthropoda</taxon>
        <taxon>Hexapoda</taxon>
        <taxon>Insecta</taxon>
        <taxon>Pterygota</taxon>
        <taxon>Neoptera</taxon>
        <taxon>Endopterygota</taxon>
        <taxon>Coleoptera</taxon>
        <taxon>Polyphaga</taxon>
        <taxon>Elateriformia</taxon>
        <taxon>Elateroidea</taxon>
        <taxon>Elateridae</taxon>
        <taxon>Agrypninae</taxon>
        <taxon>Pyrophorini</taxon>
        <taxon>Ignelater</taxon>
    </lineage>
</organism>
<dbReference type="GO" id="GO:0005654">
    <property type="term" value="C:nucleoplasm"/>
    <property type="evidence" value="ECO:0007669"/>
    <property type="project" value="TreeGrafter"/>
</dbReference>
<comment type="similarity">
    <text evidence="2">Belongs to the NOC2 family.</text>
</comment>
<feature type="region of interest" description="Disordered" evidence="5">
    <location>
        <begin position="104"/>
        <end position="139"/>
    </location>
</feature>
<gene>
    <name evidence="6" type="ORF">ILUMI_23109</name>
</gene>
<dbReference type="PANTHER" id="PTHR12687">
    <property type="entry name" value="NUCLEOLAR COMPLEX 2 AND RAD4-RELATED"/>
    <property type="match status" value="1"/>
</dbReference>
<dbReference type="PANTHER" id="PTHR12687:SF4">
    <property type="entry name" value="NUCLEOLAR COMPLEX PROTEIN 2 HOMOLOG"/>
    <property type="match status" value="1"/>
</dbReference>
<evidence type="ECO:0000313" key="7">
    <source>
        <dbReference type="Proteomes" id="UP000801492"/>
    </source>
</evidence>
<dbReference type="GO" id="GO:0042393">
    <property type="term" value="F:histone binding"/>
    <property type="evidence" value="ECO:0007669"/>
    <property type="project" value="TreeGrafter"/>
</dbReference>
<feature type="compositionally biased region" description="Acidic residues" evidence="5">
    <location>
        <begin position="121"/>
        <end position="135"/>
    </location>
</feature>
<dbReference type="GO" id="GO:0030691">
    <property type="term" value="C:Noc2p-Noc3p complex"/>
    <property type="evidence" value="ECO:0007669"/>
    <property type="project" value="TreeGrafter"/>
</dbReference>
<evidence type="ECO:0000256" key="3">
    <source>
        <dbReference type="ARBA" id="ARBA00023242"/>
    </source>
</evidence>
<dbReference type="GO" id="GO:0042273">
    <property type="term" value="P:ribosomal large subunit biogenesis"/>
    <property type="evidence" value="ECO:0007669"/>
    <property type="project" value="TreeGrafter"/>
</dbReference>
<dbReference type="Pfam" id="PF03715">
    <property type="entry name" value="Noc2"/>
    <property type="match status" value="1"/>
</dbReference>
<proteinExistence type="inferred from homology"/>
<sequence length="718" mass="83060">MSASESGNEGMDTYTQDNNDCNETKQKMQKKSAKDISQKGNDNDVKPLWGDEDVEDLDDGNSDGYENEIESHKANLEKLKTIDPEFYKFLQDNDKKLLDFNISDTEDEKDDEEQIHKPTEDLEIASDESDFEADDEEKKGDSYQQIVTLKLLKNWQAALHTDKTNKTIGCLIQAFHAALLRVSNEEDEVSQYKVDGSSVFNAVIQLCVLELSPAIRRFLGLTSSKIQPHKCKKFVKVKLLLRSYFTDLLKLLGGVTSTNILTVLLKHLHHMSPLLVSFPKISKPLIKKLIYLWGTGEEVVRILSFLCILRITNNQSSNLLDTVLKSMYMTYIINSKFVSVNSLSSVNFMRRSLAEMFALDPAVSYQHIFLYIRQLAIHLRNAIMVHKKENIQTVYNWQFVNSLKLWGNVLTITCDKPQLQPLVYPFVQVCLGTIRLVPTAQYYPLRFHITQILIDLSKDTGIFIPVLPFLLEILNEHDFNKKHKKVSMKPLNFTCLLRVSNSQISENGFKDTLIENIYGLLLEYLTIQSNSIAFPDVALFCIFQIKNFLKKCNVANYNKKIKQILEKINQNIDFIEKERKNVTFKITDYDKIKAWETVVKNKGTPMNTFFETWNKLKTIKKKKEITENDKLGDYNLPVIKRIKKENKKKDNKPANPFPSDSESDDNFNFGDKNTNEPEQNRNKKRRKKKQTVRNVDNSNEIDDVDQQDEVKDFDMSEW</sequence>
<feature type="compositionally biased region" description="Basic and acidic residues" evidence="5">
    <location>
        <begin position="708"/>
        <end position="718"/>
    </location>
</feature>
<dbReference type="EMBL" id="VTPC01090565">
    <property type="protein sequence ID" value="KAF2883063.1"/>
    <property type="molecule type" value="Genomic_DNA"/>
</dbReference>
<comment type="subcellular location">
    <subcellularLocation>
        <location evidence="1">Nucleus</location>
    </subcellularLocation>
</comment>
<feature type="compositionally biased region" description="Acidic residues" evidence="5">
    <location>
        <begin position="104"/>
        <end position="113"/>
    </location>
</feature>
<dbReference type="AlphaFoldDB" id="A0A8K0G281"/>
<dbReference type="OrthoDB" id="10266662at2759"/>
<evidence type="ECO:0000313" key="6">
    <source>
        <dbReference type="EMBL" id="KAF2883063.1"/>
    </source>
</evidence>
<evidence type="ECO:0000256" key="5">
    <source>
        <dbReference type="SAM" id="MobiDB-lite"/>
    </source>
</evidence>
<evidence type="ECO:0000256" key="4">
    <source>
        <dbReference type="SAM" id="Coils"/>
    </source>
</evidence>
<dbReference type="Proteomes" id="UP000801492">
    <property type="component" value="Unassembled WGS sequence"/>
</dbReference>
<feature type="compositionally biased region" description="Basic residues" evidence="5">
    <location>
        <begin position="682"/>
        <end position="691"/>
    </location>
</feature>
<protein>
    <recommendedName>
        <fullName evidence="8">Nucleolar complex protein 2 homolog</fullName>
    </recommendedName>
</protein>
<feature type="compositionally biased region" description="Polar residues" evidence="5">
    <location>
        <begin position="1"/>
        <end position="21"/>
    </location>
</feature>
<keyword evidence="7" id="KW-1185">Reference proteome</keyword>
<dbReference type="GO" id="GO:0005730">
    <property type="term" value="C:nucleolus"/>
    <property type="evidence" value="ECO:0007669"/>
    <property type="project" value="TreeGrafter"/>
</dbReference>
<dbReference type="GO" id="GO:0000122">
    <property type="term" value="P:negative regulation of transcription by RNA polymerase II"/>
    <property type="evidence" value="ECO:0007669"/>
    <property type="project" value="TreeGrafter"/>
</dbReference>
<dbReference type="GO" id="GO:0030690">
    <property type="term" value="C:Noc1p-Noc2p complex"/>
    <property type="evidence" value="ECO:0007669"/>
    <property type="project" value="TreeGrafter"/>
</dbReference>
<feature type="region of interest" description="Disordered" evidence="5">
    <location>
        <begin position="1"/>
        <end position="69"/>
    </location>
</feature>
<evidence type="ECO:0000256" key="1">
    <source>
        <dbReference type="ARBA" id="ARBA00004123"/>
    </source>
</evidence>
<feature type="coiled-coil region" evidence="4">
    <location>
        <begin position="558"/>
        <end position="585"/>
    </location>
</feature>
<comment type="caution">
    <text evidence="6">The sequence shown here is derived from an EMBL/GenBank/DDBJ whole genome shotgun (WGS) entry which is preliminary data.</text>
</comment>
<name>A0A8K0G281_IGNLU</name>
<dbReference type="GO" id="GO:0003714">
    <property type="term" value="F:transcription corepressor activity"/>
    <property type="evidence" value="ECO:0007669"/>
    <property type="project" value="TreeGrafter"/>
</dbReference>
<keyword evidence="3" id="KW-0539">Nucleus</keyword>
<evidence type="ECO:0008006" key="8">
    <source>
        <dbReference type="Google" id="ProtNLM"/>
    </source>
</evidence>
<feature type="compositionally biased region" description="Acidic residues" evidence="5">
    <location>
        <begin position="50"/>
        <end position="68"/>
    </location>
</feature>
<evidence type="ECO:0000256" key="2">
    <source>
        <dbReference type="ARBA" id="ARBA00005907"/>
    </source>
</evidence>
<keyword evidence="4" id="KW-0175">Coiled coil</keyword>
<accession>A0A8K0G281</accession>
<feature type="region of interest" description="Disordered" evidence="5">
    <location>
        <begin position="644"/>
        <end position="718"/>
    </location>
</feature>